<evidence type="ECO:0000256" key="1">
    <source>
        <dbReference type="SAM" id="Coils"/>
    </source>
</evidence>
<dbReference type="EMBL" id="FNBI01000002">
    <property type="protein sequence ID" value="SDF21950.1"/>
    <property type="molecule type" value="Genomic_DNA"/>
</dbReference>
<feature type="coiled-coil region" evidence="1">
    <location>
        <begin position="30"/>
        <end position="57"/>
    </location>
</feature>
<keyword evidence="2" id="KW-1133">Transmembrane helix</keyword>
<proteinExistence type="predicted"/>
<keyword evidence="1" id="KW-0175">Coiled coil</keyword>
<reference evidence="4 5" key="1">
    <citation type="submission" date="2016-10" db="EMBL/GenBank/DDBJ databases">
        <authorList>
            <person name="Varghese N."/>
            <person name="Submissions S."/>
        </authorList>
    </citation>
    <scope>NUCLEOTIDE SEQUENCE [LARGE SCALE GENOMIC DNA]</scope>
    <source>
        <strain evidence="4 5">S7-754</strain>
    </source>
</reference>
<keyword evidence="2" id="KW-0472">Membrane</keyword>
<keyword evidence="2" id="KW-0812">Transmembrane</keyword>
<accession>A0A1G7JAI3</accession>
<protein>
    <recommendedName>
        <fullName evidence="7">Colicin transporter</fullName>
    </recommendedName>
</protein>
<evidence type="ECO:0000313" key="4">
    <source>
        <dbReference type="EMBL" id="SDF21950.1"/>
    </source>
</evidence>
<organism evidence="4 5">
    <name type="scientific">Sphingomonas carotinifaciens</name>
    <dbReference type="NCBI Taxonomy" id="1166323"/>
    <lineage>
        <taxon>Bacteria</taxon>
        <taxon>Pseudomonadati</taxon>
        <taxon>Pseudomonadota</taxon>
        <taxon>Alphaproteobacteria</taxon>
        <taxon>Sphingomonadales</taxon>
        <taxon>Sphingomonadaceae</taxon>
        <taxon>Sphingomonas</taxon>
    </lineage>
</organism>
<reference evidence="3 6" key="2">
    <citation type="submission" date="2019-12" db="EMBL/GenBank/DDBJ databases">
        <authorList>
            <person name="Zheng J."/>
        </authorList>
    </citation>
    <scope>NUCLEOTIDE SEQUENCE [LARGE SCALE GENOMIC DNA]</scope>
    <source>
        <strain evidence="3 6">DSM 27347</strain>
    </source>
</reference>
<dbReference type="OrthoDB" id="7391128at2"/>
<evidence type="ECO:0000313" key="6">
    <source>
        <dbReference type="Proteomes" id="UP000436801"/>
    </source>
</evidence>
<dbReference type="RefSeq" id="WP_149681883.1">
    <property type="nucleotide sequence ID" value="NZ_FNBI01000002.1"/>
</dbReference>
<evidence type="ECO:0000313" key="5">
    <source>
        <dbReference type="Proteomes" id="UP000323502"/>
    </source>
</evidence>
<name>A0A1G7JAI3_9SPHN</name>
<dbReference type="AlphaFoldDB" id="A0A1G7JAI3"/>
<dbReference type="Proteomes" id="UP000436801">
    <property type="component" value="Unassembled WGS sequence"/>
</dbReference>
<dbReference type="EMBL" id="WSUT01000005">
    <property type="protein sequence ID" value="MWC43955.1"/>
    <property type="molecule type" value="Genomic_DNA"/>
</dbReference>
<evidence type="ECO:0000313" key="3">
    <source>
        <dbReference type="EMBL" id="MWC43955.1"/>
    </source>
</evidence>
<gene>
    <name evidence="3" type="ORF">GQR91_09865</name>
    <name evidence="4" type="ORF">SAMN05216557_102561</name>
</gene>
<evidence type="ECO:0000256" key="2">
    <source>
        <dbReference type="SAM" id="Phobius"/>
    </source>
</evidence>
<evidence type="ECO:0008006" key="7">
    <source>
        <dbReference type="Google" id="ProtNLM"/>
    </source>
</evidence>
<sequence length="223" mass="23234">MTAAYRLKGLGWFGSCVAVVLGFYLVSLQVAAERKKLDDVNTRIRNAECDIRALETEFDTRANLVQLEKWNGDTLALTAPVAGQFVADEVALASLDVTRGQAGGAIQTAALLVPSLPAPPAVLPAAPATVIVQPAAPSAAKPAARAAIVQMASLPTPKPQVVRAAVANTIAPTKAREVAVVRSAAAVAKVRPQAVAMLDRKLLSDTTLGDILTGARAESKRLR</sequence>
<feature type="transmembrane region" description="Helical" evidence="2">
    <location>
        <begin position="12"/>
        <end position="32"/>
    </location>
</feature>
<dbReference type="Proteomes" id="UP000323502">
    <property type="component" value="Unassembled WGS sequence"/>
</dbReference>
<keyword evidence="5" id="KW-1185">Reference proteome</keyword>